<dbReference type="EMBL" id="CQQC01001264">
    <property type="protein sequence ID" value="CNV79399.1"/>
    <property type="molecule type" value="Genomic_DNA"/>
</dbReference>
<evidence type="ECO:0000313" key="3">
    <source>
        <dbReference type="EMBL" id="COX81063.1"/>
    </source>
</evidence>
<reference evidence="4 5" key="1">
    <citation type="submission" date="2015-03" db="EMBL/GenBank/DDBJ databases">
        <authorList>
            <consortium name="Pathogen Informatics"/>
        </authorList>
    </citation>
    <scope>NUCLEOTIDE SEQUENCE [LARGE SCALE GENOMIC DNA]</scope>
    <source>
        <strain evidence="2 4">D00501624</strain>
        <strain evidence="3 5">M09401471</strain>
    </source>
</reference>
<proteinExistence type="predicted"/>
<dbReference type="Proteomes" id="UP000039217">
    <property type="component" value="Unassembled WGS sequence"/>
</dbReference>
<evidence type="ECO:0000313" key="4">
    <source>
        <dbReference type="Proteomes" id="UP000039217"/>
    </source>
</evidence>
<evidence type="ECO:0000313" key="2">
    <source>
        <dbReference type="EMBL" id="CNV79399.1"/>
    </source>
</evidence>
<dbReference type="EMBL" id="CSAJ01001270">
    <property type="protein sequence ID" value="COX81063.1"/>
    <property type="molecule type" value="Genomic_DNA"/>
</dbReference>
<evidence type="ECO:0000256" key="1">
    <source>
        <dbReference type="SAM" id="MobiDB-lite"/>
    </source>
</evidence>
<organism evidence="2 4">
    <name type="scientific">Mycobacterium tuberculosis</name>
    <dbReference type="NCBI Taxonomy" id="1773"/>
    <lineage>
        <taxon>Bacteria</taxon>
        <taxon>Bacillati</taxon>
        <taxon>Actinomycetota</taxon>
        <taxon>Actinomycetes</taxon>
        <taxon>Mycobacteriales</taxon>
        <taxon>Mycobacteriaceae</taxon>
        <taxon>Mycobacterium</taxon>
        <taxon>Mycobacterium tuberculosis complex</taxon>
    </lineage>
</organism>
<sequence>MVPYFFMCSRPAAPNIHGATGKPNSSISANALTCLPSGDSRSSAPPPSAPGCIFSKPSANTQSASPPRMACAPR</sequence>
<protein>
    <submittedName>
        <fullName evidence="2">Uncharacterized protein</fullName>
    </submittedName>
</protein>
<dbReference type="AlphaFoldDB" id="A0A655FJC2"/>
<gene>
    <name evidence="2" type="ORF">ERS007661_03092</name>
    <name evidence="3" type="ORF">ERS007720_04916</name>
</gene>
<dbReference type="Proteomes" id="UP000044938">
    <property type="component" value="Unassembled WGS sequence"/>
</dbReference>
<evidence type="ECO:0000313" key="5">
    <source>
        <dbReference type="Proteomes" id="UP000044938"/>
    </source>
</evidence>
<name>A0A655FJC2_MYCTX</name>
<feature type="region of interest" description="Disordered" evidence="1">
    <location>
        <begin position="36"/>
        <end position="74"/>
    </location>
</feature>
<accession>A0A655FJC2</accession>